<proteinExistence type="predicted"/>
<evidence type="ECO:0000313" key="2">
    <source>
        <dbReference type="RefSeq" id="XP_018320170.1"/>
    </source>
</evidence>
<dbReference type="Pfam" id="PF14945">
    <property type="entry name" value="LLC1"/>
    <property type="match status" value="1"/>
</dbReference>
<protein>
    <submittedName>
        <fullName evidence="2">Uncharacterized protein LOC108733483 isoform X3</fullName>
    </submittedName>
    <submittedName>
        <fullName evidence="3">Uncharacterized protein LOC112904449</fullName>
    </submittedName>
</protein>
<dbReference type="PANTHER" id="PTHR31909:SF3">
    <property type="entry name" value="SIMILAR TO PROTEIN C20ORF85 HOMOLOG"/>
    <property type="match status" value="1"/>
</dbReference>
<dbReference type="AlphaFoldDB" id="A0A1W4WJH3"/>
<keyword evidence="1" id="KW-1185">Reference proteome</keyword>
<dbReference type="KEGG" id="apln:112904449"/>
<evidence type="ECO:0000313" key="3">
    <source>
        <dbReference type="RefSeq" id="XP_025830320.1"/>
    </source>
</evidence>
<name>A0A1W4WJH3_AGRPL</name>
<dbReference type="InterPro" id="IPR020339">
    <property type="entry name" value="C20orf85-like"/>
</dbReference>
<reference evidence="2 3" key="1">
    <citation type="submission" date="2025-04" db="UniProtKB">
        <authorList>
            <consortium name="RefSeq"/>
        </authorList>
    </citation>
    <scope>IDENTIFICATION</scope>
    <source>
        <tissue evidence="2 3">Entire body</tissue>
    </source>
</reference>
<evidence type="ECO:0000313" key="1">
    <source>
        <dbReference type="Proteomes" id="UP000192223"/>
    </source>
</evidence>
<organism evidence="1 2">
    <name type="scientific">Agrilus planipennis</name>
    <name type="common">Emerald ash borer</name>
    <name type="synonym">Agrilus marcopoli</name>
    <dbReference type="NCBI Taxonomy" id="224129"/>
    <lineage>
        <taxon>Eukaryota</taxon>
        <taxon>Metazoa</taxon>
        <taxon>Ecdysozoa</taxon>
        <taxon>Arthropoda</taxon>
        <taxon>Hexapoda</taxon>
        <taxon>Insecta</taxon>
        <taxon>Pterygota</taxon>
        <taxon>Neoptera</taxon>
        <taxon>Endopterygota</taxon>
        <taxon>Coleoptera</taxon>
        <taxon>Polyphaga</taxon>
        <taxon>Elateriformia</taxon>
        <taxon>Buprestoidea</taxon>
        <taxon>Buprestidae</taxon>
        <taxon>Agrilinae</taxon>
        <taxon>Agrilus</taxon>
    </lineage>
</organism>
<dbReference type="PANTHER" id="PTHR31909">
    <property type="entry name" value="CHROMOSOME 20 ORF85 FAMILY MEMBER"/>
    <property type="match status" value="1"/>
</dbReference>
<dbReference type="GeneID" id="108733483"/>
<dbReference type="RefSeq" id="XP_018320170.1">
    <property type="nucleotide sequence ID" value="XM_018464668.2"/>
</dbReference>
<dbReference type="RefSeq" id="XP_025830320.1">
    <property type="nucleotide sequence ID" value="XM_025974535.1"/>
</dbReference>
<sequence length="104" mass="12148">MPKGLSMVAADQLWKAYVVSEDNSKDAWTNKWNWILEEYEKLHQKLDEISKTADYPKPPPDVRSLKPFPNSVNHEYGWVCANPEFRLEKYGPDIMKPMPLPKDN</sequence>
<accession>A0A1W4WJH3</accession>
<gene>
    <name evidence="2" type="primary">LOC108733483</name>
    <name evidence="3" type="synonym">LOC112904449</name>
</gene>
<dbReference type="OrthoDB" id="10031946at2759"/>
<dbReference type="Proteomes" id="UP000192223">
    <property type="component" value="Unplaced"/>
</dbReference>